<feature type="transmembrane region" description="Helical" evidence="1">
    <location>
        <begin position="37"/>
        <end position="60"/>
    </location>
</feature>
<keyword evidence="1" id="KW-0812">Transmembrane</keyword>
<evidence type="ECO:0000256" key="1">
    <source>
        <dbReference type="SAM" id="Phobius"/>
    </source>
</evidence>
<dbReference type="EMBL" id="LT906468">
    <property type="protein sequence ID" value="SNV50050.1"/>
    <property type="molecule type" value="Genomic_DNA"/>
</dbReference>
<gene>
    <name evidence="2" type="ORF">SAMEA4412673_01940</name>
</gene>
<accession>A0AAJ5C087</accession>
<dbReference type="AlphaFoldDB" id="A0AAJ5C087"/>
<proteinExistence type="predicted"/>
<keyword evidence="1" id="KW-1133">Transmembrane helix</keyword>
<dbReference type="KEGG" id="smiz:4412673_01940"/>
<dbReference type="Proteomes" id="UP000215355">
    <property type="component" value="Chromosome 1"/>
</dbReference>
<keyword evidence="1" id="KW-0472">Membrane</keyword>
<dbReference type="RefSeq" id="WP_093096138.1">
    <property type="nucleotide sequence ID" value="NZ_FNGK01000001.1"/>
</dbReference>
<evidence type="ECO:0000313" key="3">
    <source>
        <dbReference type="Proteomes" id="UP000215355"/>
    </source>
</evidence>
<sequence>MKNKQKNFFSRHLDEIKDTIFPFDENDSPGQRRVKKLGWVMFLILMSCGLLAMLVAVSFAH</sequence>
<protein>
    <submittedName>
        <fullName evidence="2">Uncharacterized protein</fullName>
    </submittedName>
</protein>
<organism evidence="2 3">
    <name type="scientific">Sphingobacterium mizutaii</name>
    <dbReference type="NCBI Taxonomy" id="1010"/>
    <lineage>
        <taxon>Bacteria</taxon>
        <taxon>Pseudomonadati</taxon>
        <taxon>Bacteroidota</taxon>
        <taxon>Sphingobacteriia</taxon>
        <taxon>Sphingobacteriales</taxon>
        <taxon>Sphingobacteriaceae</taxon>
        <taxon>Sphingobacterium</taxon>
    </lineage>
</organism>
<reference evidence="2 3" key="1">
    <citation type="submission" date="2017-06" db="EMBL/GenBank/DDBJ databases">
        <authorList>
            <consortium name="Pathogen Informatics"/>
        </authorList>
    </citation>
    <scope>NUCLEOTIDE SEQUENCE [LARGE SCALE GENOMIC DNA]</scope>
    <source>
        <strain evidence="2 3">NCTC12149</strain>
    </source>
</reference>
<evidence type="ECO:0000313" key="2">
    <source>
        <dbReference type="EMBL" id="SNV50050.1"/>
    </source>
</evidence>
<name>A0AAJ5C087_9SPHI</name>